<reference evidence="2 3" key="1">
    <citation type="journal article" date="2018" name="Mol. Genet. Genomics">
        <title>The red deer Cervus elaphus genome CerEla1.0: sequencing, annotating, genes, and chromosomes.</title>
        <authorList>
            <person name="Bana N.A."/>
            <person name="Nyiri A."/>
            <person name="Nagy J."/>
            <person name="Frank K."/>
            <person name="Nagy T."/>
            <person name="Steger V."/>
            <person name="Schiller M."/>
            <person name="Lakatos P."/>
            <person name="Sugar L."/>
            <person name="Horn P."/>
            <person name="Barta E."/>
            <person name="Orosz L."/>
        </authorList>
    </citation>
    <scope>NUCLEOTIDE SEQUENCE [LARGE SCALE GENOMIC DNA]</scope>
    <source>
        <strain evidence="2">Hungarian</strain>
    </source>
</reference>
<dbReference type="Proteomes" id="UP000242450">
    <property type="component" value="Chromosome 15"/>
</dbReference>
<sequence>MEDAKAHLLEGQQNKKKDRETSSAFINIWRIKKSSRPAFGKSLYIPNHENPAKDYRFLTLSEVQEKELRMAEGEEGM</sequence>
<feature type="region of interest" description="Disordered" evidence="1">
    <location>
        <begin position="1"/>
        <end position="20"/>
    </location>
</feature>
<protein>
    <submittedName>
        <fullName evidence="2">Uncharacterized protein</fullName>
    </submittedName>
</protein>
<evidence type="ECO:0000256" key="1">
    <source>
        <dbReference type="SAM" id="MobiDB-lite"/>
    </source>
</evidence>
<name>A0A212CQI0_CEREH</name>
<proteinExistence type="predicted"/>
<accession>A0A212CQI0</accession>
<dbReference type="AlphaFoldDB" id="A0A212CQI0"/>
<gene>
    <name evidence="2" type="ORF">Celaphus_00008135</name>
</gene>
<organism evidence="2 3">
    <name type="scientific">Cervus elaphus hippelaphus</name>
    <name type="common">European red deer</name>
    <dbReference type="NCBI Taxonomy" id="46360"/>
    <lineage>
        <taxon>Eukaryota</taxon>
        <taxon>Metazoa</taxon>
        <taxon>Chordata</taxon>
        <taxon>Craniata</taxon>
        <taxon>Vertebrata</taxon>
        <taxon>Euteleostomi</taxon>
        <taxon>Mammalia</taxon>
        <taxon>Eutheria</taxon>
        <taxon>Laurasiatheria</taxon>
        <taxon>Artiodactyla</taxon>
        <taxon>Ruminantia</taxon>
        <taxon>Pecora</taxon>
        <taxon>Cervidae</taxon>
        <taxon>Cervinae</taxon>
        <taxon>Cervus</taxon>
    </lineage>
</organism>
<keyword evidence="3" id="KW-1185">Reference proteome</keyword>
<evidence type="ECO:0000313" key="3">
    <source>
        <dbReference type="Proteomes" id="UP000242450"/>
    </source>
</evidence>
<feature type="non-terminal residue" evidence="2">
    <location>
        <position position="77"/>
    </location>
</feature>
<evidence type="ECO:0000313" key="2">
    <source>
        <dbReference type="EMBL" id="OWK08094.1"/>
    </source>
</evidence>
<comment type="caution">
    <text evidence="2">The sequence shown here is derived from an EMBL/GenBank/DDBJ whole genome shotgun (WGS) entry which is preliminary data.</text>
</comment>
<dbReference type="EMBL" id="MKHE01000015">
    <property type="protein sequence ID" value="OWK08094.1"/>
    <property type="molecule type" value="Genomic_DNA"/>
</dbReference>